<dbReference type="InterPro" id="IPR011009">
    <property type="entry name" value="Kinase-like_dom_sf"/>
</dbReference>
<evidence type="ECO:0000256" key="7">
    <source>
        <dbReference type="PROSITE-ProRule" id="PRU10141"/>
    </source>
</evidence>
<keyword evidence="4 7" id="KW-0547">Nucleotide-binding</keyword>
<evidence type="ECO:0000256" key="4">
    <source>
        <dbReference type="ARBA" id="ARBA00022741"/>
    </source>
</evidence>
<dbReference type="EMBL" id="SJPW01000003">
    <property type="protein sequence ID" value="TWU56836.1"/>
    <property type="molecule type" value="Genomic_DNA"/>
</dbReference>
<evidence type="ECO:0000256" key="5">
    <source>
        <dbReference type="ARBA" id="ARBA00022777"/>
    </source>
</evidence>
<dbReference type="RefSeq" id="WP_186775522.1">
    <property type="nucleotide sequence ID" value="NZ_SJPW01000003.1"/>
</dbReference>
<evidence type="ECO:0000256" key="6">
    <source>
        <dbReference type="ARBA" id="ARBA00022840"/>
    </source>
</evidence>
<gene>
    <name evidence="9" type="primary">pknB_8</name>
    <name evidence="9" type="ORF">Poly51_27530</name>
</gene>
<proteinExistence type="predicted"/>
<dbReference type="Gene3D" id="1.10.510.10">
    <property type="entry name" value="Transferase(Phosphotransferase) domain 1"/>
    <property type="match status" value="1"/>
</dbReference>
<reference evidence="9 10" key="1">
    <citation type="submission" date="2019-02" db="EMBL/GenBank/DDBJ databases">
        <title>Deep-cultivation of Planctomycetes and their phenomic and genomic characterization uncovers novel biology.</title>
        <authorList>
            <person name="Wiegand S."/>
            <person name="Jogler M."/>
            <person name="Boedeker C."/>
            <person name="Pinto D."/>
            <person name="Vollmers J."/>
            <person name="Rivas-Marin E."/>
            <person name="Kohn T."/>
            <person name="Peeters S.H."/>
            <person name="Heuer A."/>
            <person name="Rast P."/>
            <person name="Oberbeckmann S."/>
            <person name="Bunk B."/>
            <person name="Jeske O."/>
            <person name="Meyerdierks A."/>
            <person name="Storesund J.E."/>
            <person name="Kallscheuer N."/>
            <person name="Luecker S."/>
            <person name="Lage O.M."/>
            <person name="Pohl T."/>
            <person name="Merkel B.J."/>
            <person name="Hornburger P."/>
            <person name="Mueller R.-W."/>
            <person name="Bruemmer F."/>
            <person name="Labrenz M."/>
            <person name="Spormann A.M."/>
            <person name="Op Den Camp H."/>
            <person name="Overmann J."/>
            <person name="Amann R."/>
            <person name="Jetten M.S.M."/>
            <person name="Mascher T."/>
            <person name="Medema M.H."/>
            <person name="Devos D.P."/>
            <person name="Kaster A.-K."/>
            <person name="Ovreas L."/>
            <person name="Rohde M."/>
            <person name="Galperin M.Y."/>
            <person name="Jogler C."/>
        </authorList>
    </citation>
    <scope>NUCLEOTIDE SEQUENCE [LARGE SCALE GENOMIC DNA]</scope>
    <source>
        <strain evidence="9 10">Poly51</strain>
    </source>
</reference>
<dbReference type="EC" id="2.7.11.1" evidence="1"/>
<dbReference type="InterPro" id="IPR000719">
    <property type="entry name" value="Prot_kinase_dom"/>
</dbReference>
<protein>
    <recommendedName>
        <fullName evidence="1">non-specific serine/threonine protein kinase</fullName>
        <ecNumber evidence="1">2.7.11.1</ecNumber>
    </recommendedName>
</protein>
<feature type="binding site" evidence="7">
    <location>
        <position position="142"/>
    </location>
    <ligand>
        <name>ATP</name>
        <dbReference type="ChEBI" id="CHEBI:30616"/>
    </ligand>
</feature>
<organism evidence="9 10">
    <name type="scientific">Rubripirellula tenax</name>
    <dbReference type="NCBI Taxonomy" id="2528015"/>
    <lineage>
        <taxon>Bacteria</taxon>
        <taxon>Pseudomonadati</taxon>
        <taxon>Planctomycetota</taxon>
        <taxon>Planctomycetia</taxon>
        <taxon>Pirellulales</taxon>
        <taxon>Pirellulaceae</taxon>
        <taxon>Rubripirellula</taxon>
    </lineage>
</organism>
<dbReference type="Pfam" id="PF00069">
    <property type="entry name" value="Pkinase"/>
    <property type="match status" value="1"/>
</dbReference>
<evidence type="ECO:0000256" key="1">
    <source>
        <dbReference type="ARBA" id="ARBA00012513"/>
    </source>
</evidence>
<dbReference type="PANTHER" id="PTHR43289:SF34">
    <property type="entry name" value="SERINE_THREONINE-PROTEIN KINASE YBDM-RELATED"/>
    <property type="match status" value="1"/>
</dbReference>
<dbReference type="Proteomes" id="UP000318288">
    <property type="component" value="Unassembled WGS sequence"/>
</dbReference>
<evidence type="ECO:0000259" key="8">
    <source>
        <dbReference type="PROSITE" id="PS50011"/>
    </source>
</evidence>
<accession>A0A5C6F9K4</accession>
<dbReference type="PANTHER" id="PTHR43289">
    <property type="entry name" value="MITOGEN-ACTIVATED PROTEIN KINASE KINASE KINASE 20-RELATED"/>
    <property type="match status" value="1"/>
</dbReference>
<dbReference type="PROSITE" id="PS00107">
    <property type="entry name" value="PROTEIN_KINASE_ATP"/>
    <property type="match status" value="1"/>
</dbReference>
<dbReference type="Gene3D" id="2.130.10.10">
    <property type="entry name" value="YVTN repeat-like/Quinoprotein amine dehydrogenase"/>
    <property type="match status" value="1"/>
</dbReference>
<dbReference type="SMART" id="SM00220">
    <property type="entry name" value="S_TKc"/>
    <property type="match status" value="1"/>
</dbReference>
<keyword evidence="10" id="KW-1185">Reference proteome</keyword>
<dbReference type="FunFam" id="1.10.510.10:FF:000021">
    <property type="entry name" value="Serine/threonine protein kinase"/>
    <property type="match status" value="1"/>
</dbReference>
<dbReference type="Gene3D" id="3.30.200.20">
    <property type="entry name" value="Phosphorylase Kinase, domain 1"/>
    <property type="match status" value="1"/>
</dbReference>
<evidence type="ECO:0000256" key="3">
    <source>
        <dbReference type="ARBA" id="ARBA00022679"/>
    </source>
</evidence>
<dbReference type="AlphaFoldDB" id="A0A5C6F9K4"/>
<dbReference type="InterPro" id="IPR015943">
    <property type="entry name" value="WD40/YVTN_repeat-like_dom_sf"/>
</dbReference>
<dbReference type="InterPro" id="IPR017441">
    <property type="entry name" value="Protein_kinase_ATP_BS"/>
</dbReference>
<keyword evidence="2" id="KW-0723">Serine/threonine-protein kinase</keyword>
<dbReference type="CDD" id="cd14014">
    <property type="entry name" value="STKc_PknB_like"/>
    <property type="match status" value="1"/>
</dbReference>
<dbReference type="InterPro" id="IPR011042">
    <property type="entry name" value="6-blade_b-propeller_TolB-like"/>
</dbReference>
<dbReference type="GO" id="GO:0005524">
    <property type="term" value="F:ATP binding"/>
    <property type="evidence" value="ECO:0007669"/>
    <property type="project" value="UniProtKB-UniRule"/>
</dbReference>
<dbReference type="GO" id="GO:0004674">
    <property type="term" value="F:protein serine/threonine kinase activity"/>
    <property type="evidence" value="ECO:0007669"/>
    <property type="project" value="UniProtKB-KW"/>
</dbReference>
<keyword evidence="5 9" id="KW-0418">Kinase</keyword>
<dbReference type="SUPFAM" id="SSF82171">
    <property type="entry name" value="DPP6 N-terminal domain-like"/>
    <property type="match status" value="2"/>
</dbReference>
<evidence type="ECO:0000313" key="10">
    <source>
        <dbReference type="Proteomes" id="UP000318288"/>
    </source>
</evidence>
<dbReference type="SMART" id="SM00320">
    <property type="entry name" value="WD40"/>
    <property type="match status" value="5"/>
</dbReference>
<comment type="caution">
    <text evidence="9">The sequence shown here is derived from an EMBL/GenBank/DDBJ whole genome shotgun (WGS) entry which is preliminary data.</text>
</comment>
<feature type="domain" description="Protein kinase" evidence="8">
    <location>
        <begin position="113"/>
        <end position="378"/>
    </location>
</feature>
<dbReference type="Pfam" id="PF00400">
    <property type="entry name" value="WD40"/>
    <property type="match status" value="1"/>
</dbReference>
<dbReference type="Gene3D" id="2.120.10.30">
    <property type="entry name" value="TolB, C-terminal domain"/>
    <property type="match status" value="1"/>
</dbReference>
<dbReference type="InterPro" id="IPR001680">
    <property type="entry name" value="WD40_rpt"/>
</dbReference>
<keyword evidence="6 7" id="KW-0067">ATP-binding</keyword>
<dbReference type="SUPFAM" id="SSF56112">
    <property type="entry name" value="Protein kinase-like (PK-like)"/>
    <property type="match status" value="1"/>
</dbReference>
<keyword evidence="3 9" id="KW-0808">Transferase</keyword>
<sequence>MSRILSGVASNTDDDEVVGLLDPPSQKLFGQLREFAKRLQTVGEAPPVVDGFNVDRFLQNLKKADPAVEPTLMAGNDETDGSAFSSSIVSLSAQTDFLQPPEAEDEIGRLGGYRILEVLGVGGMGIVFKAEDTQLKRLVALKAIKPAIASNSIAKQRFLREAQSTASIEHHNIVPIYQVGEDGGVPFIAMQFLHGESLQSHLQHHPKLDQTEVLKIGREVAAGLQAAHEHGLIHRDIKPDNIWLDAKSGWARILDFGLVRAASDDLLLTQTDAIVGTPRYMAPEQAQGQAVDHRSDLFSLGSVLYQLATGVPSFTGGNMVATLLAVVNAESKPIAEIAPEIHPDLAALITRLLSKDPQARPQAAAEVVAEITRIERLIQTEPTALAAGSSSATAQSIMPEAGAYGSQTSSGSNGTQIRNWLLAGGFAAFFILAAILLRFKTNDGTVVVQLDGPIELATIEIDDQSVTYQSDETGQIRFRVAPGTHRFTLKNSAGLELETTLGDSPLEIKTGATTSLKAWLERKPDPSGAVVSSAKEKKAAALPTKIPTGPLPKLGTWEPTTEADVDDWYWLSHSLAEMESLPGLALRPAKLKGIRRWNVDTRLPRAGCGSVKFSPDGRHFAVLTNDCQVRIYDAKNLELIQMLPSRGGGSFRPMLDWHSSGRHLVVANPNASATTLWTLVGESLQPTIPIALDQCNAAGFSSDGKILATATAGLVCLYQVDGKILHTVVHPDLNPFAQGKIVWSPDGQIFASQNEDGSLWLFDREGELIRKIDAQTVGAKAGEGAIHWSPSGEFLCAIDGDTQVSIRCITPDGKRQKTVQVARGGRLTQFCWSPDGKRIYAIGHSIWSVTDVDSGEIHDLPQNPGATDIDVSPDGEWVVAIPDRSFHLTDRDLNPKENSETFTGSFGLVRWDASGERLVVGELQPTLWTLDGRHSPIDGVENLWSYHAEWYPDGQRLAIEDANRRSLWIGDPNEEMVPDQLPGLSGFCWSGTGNYAAGIIAAKKQIEIFDDQVMLLKQIPCDDVPSITFRPYTDQMAVRVGKTLYSCSPEGDWRLHYELDLPNIQDWERNELKWSPDGSHLYLQGGYVLRFQDNHFSIVREFVRGGTCADTWNSDGTRNVAADGLNIYLFDAFTGYLLKKHSHPSVMGRCADRHPIRPIFTMGFDDSTFAHYDEDTLQPYWRGVQLPGNQSIAITPAGQILNGDREAIDKHLVYYIETDEGLIKMLTPTEFERLIGESIYTP</sequence>
<name>A0A5C6F9K4_9BACT</name>
<evidence type="ECO:0000256" key="2">
    <source>
        <dbReference type="ARBA" id="ARBA00022527"/>
    </source>
</evidence>
<evidence type="ECO:0000313" key="9">
    <source>
        <dbReference type="EMBL" id="TWU56836.1"/>
    </source>
</evidence>
<dbReference type="PROSITE" id="PS50011">
    <property type="entry name" value="PROTEIN_KINASE_DOM"/>
    <property type="match status" value="1"/>
</dbReference>